<accession>A0ABM7ZU78</accession>
<evidence type="ECO:0000313" key="1">
    <source>
        <dbReference type="EMBL" id="BDM69929.1"/>
    </source>
</evidence>
<dbReference type="Proteomes" id="UP001059597">
    <property type="component" value="Chromosome"/>
</dbReference>
<organism evidence="1 2">
    <name type="scientific">Streptomyces nigrescens</name>
    <dbReference type="NCBI Taxonomy" id="1920"/>
    <lineage>
        <taxon>Bacteria</taxon>
        <taxon>Bacillati</taxon>
        <taxon>Actinomycetota</taxon>
        <taxon>Actinomycetes</taxon>
        <taxon>Kitasatosporales</taxon>
        <taxon>Streptomycetaceae</taxon>
        <taxon>Streptomyces</taxon>
    </lineage>
</organism>
<sequence length="116" mass="13208">MRTPAPHIGGIAPRKGSTLKSLKWRIWWEVSRDFRQVPPSKIIEWADRGRLIHRHELTDHEGELLAPLIPLAVTGRPRVADRRVRRRGIATRCETTATSYEAAVMLVSLLLRARSA</sequence>
<reference evidence="1" key="1">
    <citation type="submission" date="2022-06" db="EMBL/GenBank/DDBJ databases">
        <title>Complete genome sequence of Streptomyces nigrescens HEK616.</title>
        <authorList>
            <person name="Asamizu S."/>
            <person name="Onaka H."/>
        </authorList>
    </citation>
    <scope>NUCLEOTIDE SEQUENCE</scope>
    <source>
        <strain evidence="1">HEK616</strain>
    </source>
</reference>
<name>A0ABM7ZU78_STRNI</name>
<proteinExistence type="predicted"/>
<gene>
    <name evidence="1" type="ORF">HEK616_34160</name>
</gene>
<keyword evidence="2" id="KW-1185">Reference proteome</keyword>
<dbReference type="EMBL" id="AP026073">
    <property type="protein sequence ID" value="BDM69929.1"/>
    <property type="molecule type" value="Genomic_DNA"/>
</dbReference>
<evidence type="ECO:0000313" key="2">
    <source>
        <dbReference type="Proteomes" id="UP001059597"/>
    </source>
</evidence>
<protein>
    <recommendedName>
        <fullName evidence="3">Transposase</fullName>
    </recommendedName>
</protein>
<evidence type="ECO:0008006" key="3">
    <source>
        <dbReference type="Google" id="ProtNLM"/>
    </source>
</evidence>